<dbReference type="AlphaFoldDB" id="A0A0K8V440"/>
<comment type="subunit">
    <text evidence="1">Homodimer.</text>
</comment>
<dbReference type="SFLD" id="SFLDS00019">
    <property type="entry name" value="Glutathione_Transferase_(cytos"/>
    <property type="match status" value="1"/>
</dbReference>
<keyword evidence="5" id="KW-0808">Transferase</keyword>
<dbReference type="SUPFAM" id="SSF52833">
    <property type="entry name" value="Thioredoxin-like"/>
    <property type="match status" value="1"/>
</dbReference>
<dbReference type="PROSITE" id="PS50404">
    <property type="entry name" value="GST_NTER"/>
    <property type="match status" value="1"/>
</dbReference>
<dbReference type="CDD" id="cd03177">
    <property type="entry name" value="GST_C_Delta_Epsilon"/>
    <property type="match status" value="1"/>
</dbReference>
<proteinExistence type="inferred from homology"/>
<dbReference type="Pfam" id="PF00043">
    <property type="entry name" value="GST_C"/>
    <property type="match status" value="1"/>
</dbReference>
<dbReference type="PROSITE" id="PS50405">
    <property type="entry name" value="GST_CTER"/>
    <property type="match status" value="1"/>
</dbReference>
<dbReference type="GO" id="GO:0004364">
    <property type="term" value="F:glutathione transferase activity"/>
    <property type="evidence" value="ECO:0007669"/>
    <property type="project" value="TreeGrafter"/>
</dbReference>
<dbReference type="PANTHER" id="PTHR43969">
    <property type="entry name" value="GLUTATHIONE S TRANSFERASE D10, ISOFORM A-RELATED"/>
    <property type="match status" value="1"/>
</dbReference>
<evidence type="ECO:0000256" key="1">
    <source>
        <dbReference type="ARBA" id="ARBA00011738"/>
    </source>
</evidence>
<sequence>MDFYYVGGSSPCRSVIMTAKALNINLNKKILNLMAGEHLKPEFLKINPQHTIPTLVDNGFALWESRAIMVYLVEKYGKDDALYPKCPKKKALINQRLYFDMGTLYKSYSDYYFPQLFAKAPADPELYKKIEAAFELLDIFLEGHNYVAGDSLSLADIAVLATVSTFDVSGFDFSKYANVAKWYANAKQVVPGFDENWQGCLEFKAKFFH</sequence>
<evidence type="ECO:0000313" key="6">
    <source>
        <dbReference type="EMBL" id="JAI34863.1"/>
    </source>
</evidence>
<dbReference type="CDD" id="cd03045">
    <property type="entry name" value="GST_N_Delta_Epsilon"/>
    <property type="match status" value="1"/>
</dbReference>
<evidence type="ECO:0000259" key="3">
    <source>
        <dbReference type="PROSITE" id="PS50404"/>
    </source>
</evidence>
<dbReference type="Gene3D" id="1.20.1050.10">
    <property type="match status" value="1"/>
</dbReference>
<dbReference type="InterPro" id="IPR004046">
    <property type="entry name" value="GST_C"/>
</dbReference>
<dbReference type="SUPFAM" id="SSF47616">
    <property type="entry name" value="GST C-terminal domain-like"/>
    <property type="match status" value="1"/>
</dbReference>
<dbReference type="GO" id="GO:0006749">
    <property type="term" value="P:glutathione metabolic process"/>
    <property type="evidence" value="ECO:0007669"/>
    <property type="project" value="TreeGrafter"/>
</dbReference>
<dbReference type="InterPro" id="IPR036282">
    <property type="entry name" value="Glutathione-S-Trfase_C_sf"/>
</dbReference>
<dbReference type="InterPro" id="IPR010987">
    <property type="entry name" value="Glutathione-S-Trfase_C-like"/>
</dbReference>
<dbReference type="FunFam" id="1.20.1050.10:FF:000007">
    <property type="entry name" value="Glutathione S-transferase 1-1"/>
    <property type="match status" value="1"/>
</dbReference>
<reference evidence="5" key="1">
    <citation type="submission" date="2015-06" db="EMBL/GenBank/DDBJ databases">
        <authorList>
            <person name="Hoefler B.C."/>
            <person name="Straight P.D."/>
        </authorList>
    </citation>
    <scope>NUCLEOTIDE SEQUENCE</scope>
</reference>
<accession>A0A0K8V440</accession>
<dbReference type="Pfam" id="PF02798">
    <property type="entry name" value="GST_N"/>
    <property type="match status" value="1"/>
</dbReference>
<dbReference type="SFLD" id="SFLDG01153">
    <property type="entry name" value="Main.4:_Theta-like"/>
    <property type="match status" value="1"/>
</dbReference>
<dbReference type="SFLD" id="SFLDG00358">
    <property type="entry name" value="Main_(cytGST)"/>
    <property type="match status" value="1"/>
</dbReference>
<dbReference type="InterPro" id="IPR036249">
    <property type="entry name" value="Thioredoxin-like_sf"/>
</dbReference>
<organism evidence="5">
    <name type="scientific">Bactrocera latifrons</name>
    <name type="common">Malaysian fruit fly</name>
    <name type="synonym">Chaetodacus latifrons</name>
    <dbReference type="NCBI Taxonomy" id="174628"/>
    <lineage>
        <taxon>Eukaryota</taxon>
        <taxon>Metazoa</taxon>
        <taxon>Ecdysozoa</taxon>
        <taxon>Arthropoda</taxon>
        <taxon>Hexapoda</taxon>
        <taxon>Insecta</taxon>
        <taxon>Pterygota</taxon>
        <taxon>Neoptera</taxon>
        <taxon>Endopterygota</taxon>
        <taxon>Diptera</taxon>
        <taxon>Brachycera</taxon>
        <taxon>Muscomorpha</taxon>
        <taxon>Tephritoidea</taxon>
        <taxon>Tephritidae</taxon>
        <taxon>Bactrocera</taxon>
        <taxon>Bactrocera</taxon>
    </lineage>
</organism>
<gene>
    <name evidence="5" type="primary">GST1_11</name>
    <name evidence="6" type="synonym">GST1_31</name>
    <name evidence="5" type="ORF">c0_g2_i1</name>
    <name evidence="6" type="ORF">c0_g2_i2</name>
</gene>
<dbReference type="InterPro" id="IPR004045">
    <property type="entry name" value="Glutathione_S-Trfase_N"/>
</dbReference>
<feature type="domain" description="GST C-terminal" evidence="4">
    <location>
        <begin position="86"/>
        <end position="207"/>
    </location>
</feature>
<name>A0A0K8V440_BACLA</name>
<evidence type="ECO:0000313" key="5">
    <source>
        <dbReference type="EMBL" id="JAI33335.1"/>
    </source>
</evidence>
<evidence type="ECO:0000256" key="2">
    <source>
        <dbReference type="RuleBase" id="RU003494"/>
    </source>
</evidence>
<comment type="similarity">
    <text evidence="2">Belongs to the GST superfamily.</text>
</comment>
<dbReference type="OrthoDB" id="2309723at2759"/>
<dbReference type="Gene3D" id="3.40.30.10">
    <property type="entry name" value="Glutaredoxin"/>
    <property type="match status" value="1"/>
</dbReference>
<dbReference type="PANTHER" id="PTHR43969:SF9">
    <property type="entry name" value="GLUTATHIONE S TRANSFERASE D10, ISOFORM A-RELATED"/>
    <property type="match status" value="1"/>
</dbReference>
<dbReference type="EMBL" id="GDHF01017451">
    <property type="protein sequence ID" value="JAI34863.1"/>
    <property type="molecule type" value="Transcribed_RNA"/>
</dbReference>
<protein>
    <submittedName>
        <fullName evidence="5">Glutathione S-transferase 1-1</fullName>
    </submittedName>
</protein>
<evidence type="ECO:0000259" key="4">
    <source>
        <dbReference type="PROSITE" id="PS50405"/>
    </source>
</evidence>
<feature type="domain" description="GST N-terminal" evidence="3">
    <location>
        <begin position="1"/>
        <end position="80"/>
    </location>
</feature>
<dbReference type="EMBL" id="GDHF01018979">
    <property type="protein sequence ID" value="JAI33335.1"/>
    <property type="molecule type" value="Transcribed_RNA"/>
</dbReference>
<dbReference type="FunFam" id="3.40.30.10:FF:000034">
    <property type="entry name" value="glutathione S-transferase 1"/>
    <property type="match status" value="1"/>
</dbReference>
<dbReference type="InterPro" id="IPR040079">
    <property type="entry name" value="Glutathione_S-Trfase"/>
</dbReference>